<comment type="subcellular location">
    <subcellularLocation>
        <location evidence="1">Cell membrane</location>
        <topology evidence="1">Multi-pass membrane protein</topology>
    </subcellularLocation>
</comment>
<evidence type="ECO:0000313" key="10">
    <source>
        <dbReference type="Proteomes" id="UP000254573"/>
    </source>
</evidence>
<organism evidence="8 10">
    <name type="scientific">Pandoraea pnomenusa</name>
    <dbReference type="NCBI Taxonomy" id="93220"/>
    <lineage>
        <taxon>Bacteria</taxon>
        <taxon>Pseudomonadati</taxon>
        <taxon>Pseudomonadota</taxon>
        <taxon>Betaproteobacteria</taxon>
        <taxon>Burkholderiales</taxon>
        <taxon>Burkholderiaceae</taxon>
        <taxon>Pandoraea</taxon>
    </lineage>
</organism>
<comment type="similarity">
    <text evidence="2">Belongs to the DoxX family.</text>
</comment>
<dbReference type="EMBL" id="UGSG01000001">
    <property type="protein sequence ID" value="SUA76127.1"/>
    <property type="molecule type" value="Genomic_DNA"/>
</dbReference>
<dbReference type="AlphaFoldDB" id="A0A378YI65"/>
<dbReference type="GeneID" id="57199679"/>
<dbReference type="EMBL" id="CABPSO010000009">
    <property type="protein sequence ID" value="VVE68858.1"/>
    <property type="molecule type" value="Genomic_DNA"/>
</dbReference>
<dbReference type="InterPro" id="IPR032808">
    <property type="entry name" value="DoxX"/>
</dbReference>
<gene>
    <name evidence="8" type="primary">yphA</name>
    <name evidence="8" type="ORF">NCTC13160_01230</name>
    <name evidence="9" type="ORF">PPN31119_03089</name>
</gene>
<keyword evidence="11" id="KW-1185">Reference proteome</keyword>
<reference evidence="8 10" key="1">
    <citation type="submission" date="2018-06" db="EMBL/GenBank/DDBJ databases">
        <authorList>
            <consortium name="Pathogen Informatics"/>
            <person name="Doyle S."/>
        </authorList>
    </citation>
    <scope>NUCLEOTIDE SEQUENCE [LARGE SCALE GENOMIC DNA]</scope>
    <source>
        <strain evidence="8 10">NCTC13160</strain>
    </source>
</reference>
<dbReference type="KEGG" id="ppnm:LV28_06205"/>
<evidence type="ECO:0000256" key="4">
    <source>
        <dbReference type="ARBA" id="ARBA00022692"/>
    </source>
</evidence>
<dbReference type="Proteomes" id="UP000254573">
    <property type="component" value="Unassembled WGS sequence"/>
</dbReference>
<dbReference type="RefSeq" id="WP_023871798.1">
    <property type="nucleotide sequence ID" value="NC_023018.2"/>
</dbReference>
<feature type="transmembrane region" description="Helical" evidence="7">
    <location>
        <begin position="78"/>
        <end position="97"/>
    </location>
</feature>
<keyword evidence="3" id="KW-1003">Cell membrane</keyword>
<evidence type="ECO:0000256" key="3">
    <source>
        <dbReference type="ARBA" id="ARBA00022475"/>
    </source>
</evidence>
<evidence type="ECO:0000256" key="5">
    <source>
        <dbReference type="ARBA" id="ARBA00022989"/>
    </source>
</evidence>
<accession>A0A378YI65</accession>
<dbReference type="GO" id="GO:0005886">
    <property type="term" value="C:plasma membrane"/>
    <property type="evidence" value="ECO:0007669"/>
    <property type="project" value="UniProtKB-SubCell"/>
</dbReference>
<evidence type="ECO:0000256" key="6">
    <source>
        <dbReference type="ARBA" id="ARBA00023136"/>
    </source>
</evidence>
<proteinExistence type="inferred from homology"/>
<evidence type="ECO:0000256" key="7">
    <source>
        <dbReference type="SAM" id="Phobius"/>
    </source>
</evidence>
<protein>
    <submittedName>
        <fullName evidence="8 9">Membrane protein</fullName>
    </submittedName>
</protein>
<dbReference type="PANTHER" id="PTHR33452">
    <property type="entry name" value="OXIDOREDUCTASE CATD-RELATED"/>
    <property type="match status" value="1"/>
</dbReference>
<evidence type="ECO:0000313" key="9">
    <source>
        <dbReference type="EMBL" id="VVE68858.1"/>
    </source>
</evidence>
<keyword evidence="6 7" id="KW-0472">Membrane</keyword>
<dbReference type="Proteomes" id="UP000361468">
    <property type="component" value="Unassembled WGS sequence"/>
</dbReference>
<dbReference type="PANTHER" id="PTHR33452:SF1">
    <property type="entry name" value="INNER MEMBRANE PROTEIN YPHA-RELATED"/>
    <property type="match status" value="1"/>
</dbReference>
<dbReference type="Pfam" id="PF07681">
    <property type="entry name" value="DoxX"/>
    <property type="match status" value="1"/>
</dbReference>
<feature type="transmembrane region" description="Helical" evidence="7">
    <location>
        <begin position="12"/>
        <end position="30"/>
    </location>
</feature>
<sequence length="137" mass="14763">MRYVSLETNKDGVLLAARVLLMVLFVMFGFQKLMSFEGTVGYMAATGAPMPAVSAVIAVVVELIAGVMIVLGFYTRPLALVLAAYTVATALIGHRYWGLSGVEQFMAMINFYKNLSIAGGLILLALTGPGKYSFDRK</sequence>
<keyword evidence="5 7" id="KW-1133">Transmembrane helix</keyword>
<evidence type="ECO:0000313" key="11">
    <source>
        <dbReference type="Proteomes" id="UP000361468"/>
    </source>
</evidence>
<evidence type="ECO:0000256" key="1">
    <source>
        <dbReference type="ARBA" id="ARBA00004651"/>
    </source>
</evidence>
<dbReference type="KEGG" id="prb:X636_02155"/>
<evidence type="ECO:0000256" key="2">
    <source>
        <dbReference type="ARBA" id="ARBA00006679"/>
    </source>
</evidence>
<reference evidence="9 11" key="2">
    <citation type="submission" date="2019-08" db="EMBL/GenBank/DDBJ databases">
        <authorList>
            <person name="Peeters C."/>
        </authorList>
    </citation>
    <scope>NUCLEOTIDE SEQUENCE [LARGE SCALE GENOMIC DNA]</scope>
    <source>
        <strain evidence="9 11">LMG 31119</strain>
    </source>
</reference>
<keyword evidence="4 7" id="KW-0812">Transmembrane</keyword>
<name>A0A378YI65_9BURK</name>
<feature type="transmembrane region" description="Helical" evidence="7">
    <location>
        <begin position="50"/>
        <end position="71"/>
    </location>
</feature>
<dbReference type="InterPro" id="IPR051907">
    <property type="entry name" value="DoxX-like_oxidoreductase"/>
</dbReference>
<evidence type="ECO:0000313" key="8">
    <source>
        <dbReference type="EMBL" id="SUA76127.1"/>
    </source>
</evidence>
<dbReference type="OrthoDB" id="9792760at2"/>
<feature type="transmembrane region" description="Helical" evidence="7">
    <location>
        <begin position="109"/>
        <end position="127"/>
    </location>
</feature>